<dbReference type="InterPro" id="IPR051419">
    <property type="entry name" value="Lys/N-term_MeTrsfase_sf"/>
</dbReference>
<keyword evidence="3" id="KW-0808">Transferase</keyword>
<feature type="domain" description="Cyclic nucleotide-binding" evidence="5">
    <location>
        <begin position="337"/>
        <end position="380"/>
    </location>
</feature>
<sequence>QSVDGMSFIFRSPINAEFKQRQSQLFCEQVESDFCYGNYRELKFYLHKYCKASDRILATGCKSTSDGETLFIEDLYDAGFHAVVGVDSSEKNISTAKERNKENRPEIQFVVAKGFKIDDEADSFNVLIDKGELDMIRKEQSSFELYDFAQHFEAVQRLLKVGGRYICFSLATTDVLDKLLVYFSSGWFFRVHMLNTELLDGKLVSFPLFCFILTKTKSAGDYYKPYLCGVQAETIYSKEDKVGLSSQPLKIIEVCLEGTESIQRLNCFSEVKTNLQEIQQYFITRKSLEKLRPKQHLNVDLYLSSGGQKQRSEPRYSMAIVDIQPSLAKNGKFAIFIVPQGRETEWLFSSKEGQTELSTNAGFERVVVVTLGRGHTFTDMDAIKGELSTKVMELAPRKLSRNAQVPFLSVGEDLGNRVVLYEGNSQSSGDYVVEDVDGDGGQKFRRLVFLSNKNVVQSEARLITDRTNVKKGKGKQKAKVHNNSSPRVDHGYLACQHHRVIVTGLAWIEGFCTTDEKRKGLIVGLGGGGLAMFLHQYFKKLSVEVVELDPSISEIANSWFEFKEDDRMQVIIEDGLKYIRSKESTPSYDVIIFDVDSKDTSVGMSCPPQAFVDRAFLKQVHSLLSPSGVFVLNLVCRNTFLREQVVSDLRAVFPELYTIGIEGEVNEIVIALPQLRYQTDCEEKKSLDALKNIFHNSVMKLQKFAKSQSHSWDSTLDLCQLVKEVQIV</sequence>
<dbReference type="InterPro" id="IPR025714">
    <property type="entry name" value="Methyltranfer_dom"/>
</dbReference>
<comment type="similarity">
    <text evidence="1">Belongs to the methyltransferase superfamily.</text>
</comment>
<dbReference type="GO" id="GO:0008168">
    <property type="term" value="F:methyltransferase activity"/>
    <property type="evidence" value="ECO:0007669"/>
    <property type="project" value="UniProtKB-KW"/>
</dbReference>
<protein>
    <recommendedName>
        <fullName evidence="5">Cyclic nucleotide-binding domain-containing protein</fullName>
    </recommendedName>
</protein>
<keyword evidence="4" id="KW-0511">Multifunctional enzyme</keyword>
<dbReference type="GO" id="GO:0032259">
    <property type="term" value="P:methylation"/>
    <property type="evidence" value="ECO:0007669"/>
    <property type="project" value="UniProtKB-KW"/>
</dbReference>
<dbReference type="CDD" id="cd02440">
    <property type="entry name" value="AdoMet_MTases"/>
    <property type="match status" value="2"/>
</dbReference>
<reference evidence="6 7" key="1">
    <citation type="journal article" date="2018" name="Sci. Rep.">
        <title>Comparative analysis of the Pocillopora damicornis genome highlights role of immune system in coral evolution.</title>
        <authorList>
            <person name="Cunning R."/>
            <person name="Bay R.A."/>
            <person name="Gillette P."/>
            <person name="Baker A.C."/>
            <person name="Traylor-Knowles N."/>
        </authorList>
    </citation>
    <scope>NUCLEOTIDE SEQUENCE [LARGE SCALE GENOMIC DNA]</scope>
    <source>
        <strain evidence="6">RSMAS</strain>
        <tissue evidence="6">Whole animal</tissue>
    </source>
</reference>
<dbReference type="InterPro" id="IPR000595">
    <property type="entry name" value="cNMP-bd_dom"/>
</dbReference>
<organism evidence="6 7">
    <name type="scientific">Pocillopora damicornis</name>
    <name type="common">Cauliflower coral</name>
    <name type="synonym">Millepora damicornis</name>
    <dbReference type="NCBI Taxonomy" id="46731"/>
    <lineage>
        <taxon>Eukaryota</taxon>
        <taxon>Metazoa</taxon>
        <taxon>Cnidaria</taxon>
        <taxon>Anthozoa</taxon>
        <taxon>Hexacorallia</taxon>
        <taxon>Scleractinia</taxon>
        <taxon>Astrocoeniina</taxon>
        <taxon>Pocilloporidae</taxon>
        <taxon>Pocillopora</taxon>
    </lineage>
</organism>
<evidence type="ECO:0000256" key="4">
    <source>
        <dbReference type="ARBA" id="ARBA00023268"/>
    </source>
</evidence>
<dbReference type="Proteomes" id="UP000275408">
    <property type="component" value="Unassembled WGS sequence"/>
</dbReference>
<evidence type="ECO:0000256" key="3">
    <source>
        <dbReference type="ARBA" id="ARBA00022679"/>
    </source>
</evidence>
<dbReference type="Gene3D" id="3.40.50.150">
    <property type="entry name" value="Vaccinia Virus protein VP39"/>
    <property type="match status" value="2"/>
</dbReference>
<feature type="non-terminal residue" evidence="6">
    <location>
        <position position="1"/>
    </location>
</feature>
<evidence type="ECO:0000313" key="6">
    <source>
        <dbReference type="EMBL" id="RMX59996.1"/>
    </source>
</evidence>
<dbReference type="SUPFAM" id="SSF53335">
    <property type="entry name" value="S-adenosyl-L-methionine-dependent methyltransferases"/>
    <property type="match status" value="2"/>
</dbReference>
<evidence type="ECO:0000256" key="1">
    <source>
        <dbReference type="ARBA" id="ARBA00008361"/>
    </source>
</evidence>
<keyword evidence="2" id="KW-0489">Methyltransferase</keyword>
<evidence type="ECO:0000259" key="5">
    <source>
        <dbReference type="PROSITE" id="PS50042"/>
    </source>
</evidence>
<dbReference type="AlphaFoldDB" id="A0A3M6V230"/>
<comment type="caution">
    <text evidence="6">The sequence shown here is derived from an EMBL/GenBank/DDBJ whole genome shotgun (WGS) entry which is preliminary data.</text>
</comment>
<dbReference type="Pfam" id="PF01564">
    <property type="entry name" value="Spermine_synth"/>
    <property type="match status" value="1"/>
</dbReference>
<dbReference type="Pfam" id="PF13847">
    <property type="entry name" value="Methyltransf_31"/>
    <property type="match status" value="1"/>
</dbReference>
<name>A0A3M6V230_POCDA</name>
<evidence type="ECO:0000313" key="7">
    <source>
        <dbReference type="Proteomes" id="UP000275408"/>
    </source>
</evidence>
<proteinExistence type="inferred from homology"/>
<dbReference type="InterPro" id="IPR029063">
    <property type="entry name" value="SAM-dependent_MTases_sf"/>
</dbReference>
<dbReference type="OrthoDB" id="411785at2759"/>
<dbReference type="PROSITE" id="PS50042">
    <property type="entry name" value="CNMP_BINDING_3"/>
    <property type="match status" value="1"/>
</dbReference>
<dbReference type="NCBIfam" id="NF037959">
    <property type="entry name" value="MFS_SpdSyn"/>
    <property type="match status" value="1"/>
</dbReference>
<evidence type="ECO:0000256" key="2">
    <source>
        <dbReference type="ARBA" id="ARBA00022603"/>
    </source>
</evidence>
<dbReference type="PANTHER" id="PTHR12176">
    <property type="entry name" value="SAM-DEPENDENT METHYLTRANSFERASE SUPERFAMILY PROTEIN"/>
    <property type="match status" value="1"/>
</dbReference>
<dbReference type="EMBL" id="RCHS01000253">
    <property type="protein sequence ID" value="RMX59996.1"/>
    <property type="molecule type" value="Genomic_DNA"/>
</dbReference>
<gene>
    <name evidence="6" type="ORF">pdam_00001165</name>
</gene>
<dbReference type="PANTHER" id="PTHR12176:SF78">
    <property type="entry name" value="EEF1A LYSINE AND N-TERMINAL METHYLTRANSFERASE"/>
    <property type="match status" value="1"/>
</dbReference>
<accession>A0A3M6V230</accession>
<dbReference type="STRING" id="46731.A0A3M6V230"/>
<keyword evidence="7" id="KW-1185">Reference proteome</keyword>